<keyword evidence="2" id="KW-1185">Reference proteome</keyword>
<name>A0A643BVD7_BALPH</name>
<evidence type="ECO:0000313" key="2">
    <source>
        <dbReference type="Proteomes" id="UP000437017"/>
    </source>
</evidence>
<dbReference type="GO" id="GO:0005814">
    <property type="term" value="C:centriole"/>
    <property type="evidence" value="ECO:0007669"/>
    <property type="project" value="TreeGrafter"/>
</dbReference>
<evidence type="ECO:0000313" key="1">
    <source>
        <dbReference type="EMBL" id="KAB0391981.1"/>
    </source>
</evidence>
<sequence>MSRDNCLHSTNGDTPVIQVQMMQNVHLAPETDEDDLYSGYNDYNPTYDTEELENDTAFQQAVKTSHGRRPPDGVTRPMTAVRAAGFTKAALRGKLNSMCEVSYPFSCAGLSTKCELLTVSQALRSTPSVSRGALHRPWRPGTKTGFTEEYDFIDKPIL</sequence>
<organism evidence="1 2">
    <name type="scientific">Balaenoptera physalus</name>
    <name type="common">Fin whale</name>
    <name type="synonym">Balaena physalus</name>
    <dbReference type="NCBI Taxonomy" id="9770"/>
    <lineage>
        <taxon>Eukaryota</taxon>
        <taxon>Metazoa</taxon>
        <taxon>Chordata</taxon>
        <taxon>Craniata</taxon>
        <taxon>Vertebrata</taxon>
        <taxon>Euteleostomi</taxon>
        <taxon>Mammalia</taxon>
        <taxon>Eutheria</taxon>
        <taxon>Laurasiatheria</taxon>
        <taxon>Artiodactyla</taxon>
        <taxon>Whippomorpha</taxon>
        <taxon>Cetacea</taxon>
        <taxon>Mysticeti</taxon>
        <taxon>Balaenopteridae</taxon>
        <taxon>Balaenoptera</taxon>
    </lineage>
</organism>
<dbReference type="AlphaFoldDB" id="A0A643BVD7"/>
<dbReference type="EMBL" id="SGJD01004103">
    <property type="protein sequence ID" value="KAB0391981.1"/>
    <property type="molecule type" value="Genomic_DNA"/>
</dbReference>
<dbReference type="GO" id="GO:0001822">
    <property type="term" value="P:kidney development"/>
    <property type="evidence" value="ECO:0007669"/>
    <property type="project" value="TreeGrafter"/>
</dbReference>
<proteinExistence type="predicted"/>
<protein>
    <submittedName>
        <fullName evidence="1">Uncharacterized protein</fullName>
    </submittedName>
</protein>
<dbReference type="OrthoDB" id="1926212at2759"/>
<accession>A0A643BVD7</accession>
<dbReference type="PANTHER" id="PTHR44117:SF1">
    <property type="entry name" value="INTRAFLAGELLAR TRANSPORT PROTEIN 88 HOMOLOG"/>
    <property type="match status" value="1"/>
</dbReference>
<dbReference type="GO" id="GO:0042073">
    <property type="term" value="P:intraciliary transport"/>
    <property type="evidence" value="ECO:0007669"/>
    <property type="project" value="TreeGrafter"/>
</dbReference>
<dbReference type="GO" id="GO:1905515">
    <property type="term" value="P:non-motile cilium assembly"/>
    <property type="evidence" value="ECO:0007669"/>
    <property type="project" value="TreeGrafter"/>
</dbReference>
<gene>
    <name evidence="1" type="ORF">E2I00_015965</name>
</gene>
<dbReference type="PANTHER" id="PTHR44117">
    <property type="entry name" value="INTRAFLAGELLAR TRANSPORT PROTEIN 88 HOMOLOG"/>
    <property type="match status" value="1"/>
</dbReference>
<dbReference type="GO" id="GO:0060122">
    <property type="term" value="P:inner ear receptor cell stereocilium organization"/>
    <property type="evidence" value="ECO:0007669"/>
    <property type="project" value="TreeGrafter"/>
</dbReference>
<dbReference type="GO" id="GO:0019894">
    <property type="term" value="F:kinesin binding"/>
    <property type="evidence" value="ECO:0007669"/>
    <property type="project" value="TreeGrafter"/>
</dbReference>
<dbReference type="GO" id="GO:0097730">
    <property type="term" value="C:non-motile cilium"/>
    <property type="evidence" value="ECO:0007669"/>
    <property type="project" value="TreeGrafter"/>
</dbReference>
<comment type="caution">
    <text evidence="1">The sequence shown here is derived from an EMBL/GenBank/DDBJ whole genome shotgun (WGS) entry which is preliminary data.</text>
</comment>
<reference evidence="1 2" key="1">
    <citation type="journal article" date="2019" name="PLoS ONE">
        <title>Genomic analyses reveal an absence of contemporary introgressive admixture between fin whales and blue whales, despite known hybrids.</title>
        <authorList>
            <person name="Westbury M.V."/>
            <person name="Petersen B."/>
            <person name="Lorenzen E.D."/>
        </authorList>
    </citation>
    <scope>NUCLEOTIDE SEQUENCE [LARGE SCALE GENOMIC DNA]</scope>
    <source>
        <strain evidence="1">FinWhale-01</strain>
    </source>
</reference>
<dbReference type="GO" id="GO:0097546">
    <property type="term" value="C:ciliary base"/>
    <property type="evidence" value="ECO:0007669"/>
    <property type="project" value="TreeGrafter"/>
</dbReference>
<dbReference type="Proteomes" id="UP000437017">
    <property type="component" value="Unassembled WGS sequence"/>
</dbReference>
<dbReference type="GO" id="GO:0036064">
    <property type="term" value="C:ciliary basal body"/>
    <property type="evidence" value="ECO:0007669"/>
    <property type="project" value="TreeGrafter"/>
</dbReference>